<dbReference type="AlphaFoldDB" id="A0A179DIM1"/>
<organism evidence="3 4">
    <name type="scientific">Pedobacter psychrophilus</name>
    <dbReference type="NCBI Taxonomy" id="1826909"/>
    <lineage>
        <taxon>Bacteria</taxon>
        <taxon>Pseudomonadati</taxon>
        <taxon>Bacteroidota</taxon>
        <taxon>Sphingobacteriia</taxon>
        <taxon>Sphingobacteriales</taxon>
        <taxon>Sphingobacteriaceae</taxon>
        <taxon>Pedobacter</taxon>
    </lineage>
</organism>
<dbReference type="Pfam" id="PF07494">
    <property type="entry name" value="Reg_prop"/>
    <property type="match status" value="1"/>
</dbReference>
<dbReference type="Gene3D" id="2.130.10.10">
    <property type="entry name" value="YVTN repeat-like/Quinoprotein amine dehydrogenase"/>
    <property type="match status" value="1"/>
</dbReference>
<keyword evidence="4" id="KW-1185">Reference proteome</keyword>
<dbReference type="Proteomes" id="UP000078459">
    <property type="component" value="Unassembled WGS sequence"/>
</dbReference>
<evidence type="ECO:0000256" key="1">
    <source>
        <dbReference type="SAM" id="SignalP"/>
    </source>
</evidence>
<dbReference type="EMBL" id="LWHJ01000022">
    <property type="protein sequence ID" value="OAQ40642.1"/>
    <property type="molecule type" value="Genomic_DNA"/>
</dbReference>
<dbReference type="InterPro" id="IPR026444">
    <property type="entry name" value="Secre_tail"/>
</dbReference>
<keyword evidence="1" id="KW-0732">Signal</keyword>
<name>A0A179DIM1_9SPHI</name>
<dbReference type="InterPro" id="IPR015943">
    <property type="entry name" value="WD40/YVTN_repeat-like_dom_sf"/>
</dbReference>
<accession>A0A179DIM1</accession>
<evidence type="ECO:0000313" key="3">
    <source>
        <dbReference type="EMBL" id="OAQ40642.1"/>
    </source>
</evidence>
<dbReference type="Pfam" id="PF21544">
    <property type="entry name" value="PorZ_N_b_propeller"/>
    <property type="match status" value="1"/>
</dbReference>
<reference evidence="3 4" key="1">
    <citation type="submission" date="2016-04" db="EMBL/GenBank/DDBJ databases">
        <authorList>
            <person name="Evans L.H."/>
            <person name="Alamgir A."/>
            <person name="Owens N."/>
            <person name="Weber N.D."/>
            <person name="Virtaneva K."/>
            <person name="Barbian K."/>
            <person name="Babar A."/>
            <person name="Rosenke K."/>
        </authorList>
    </citation>
    <scope>NUCLEOTIDE SEQUENCE [LARGE SCALE GENOMIC DNA]</scope>
    <source>
        <strain evidence="3 4">CCM 8644</strain>
    </source>
</reference>
<evidence type="ECO:0000313" key="4">
    <source>
        <dbReference type="Proteomes" id="UP000078459"/>
    </source>
</evidence>
<gene>
    <name evidence="3" type="ORF">A5893_06790</name>
</gene>
<comment type="caution">
    <text evidence="3">The sequence shown here is derived from an EMBL/GenBank/DDBJ whole genome shotgun (WGS) entry which is preliminary data.</text>
</comment>
<sequence length="752" mass="82095">MKKNLIFFLLLFALISKAQQVPLGQWRTHLPYNQVLSIAESTNQTYCATNGGVFTIDKNTGELNKLSTIDGLADVRSTLVAYNSTTQQTLITYQNSKIDILKNNEIIHLNEIFDKKGLGNKTINAVTFNNQFAYLSCGFGIVVYDLERKEVKDTYFIGTNSSNLEIYEIVIENQNIYAATADGIYSNTLNNPAIADANSWTKQGVLQNYPGGISKSITLFNGFIYGVFDNGIYKFKNNNWQLTGIFAPDVKKVKTSNNQLLTIAPFRIISYDINENIIKNIQNTSNFSNANDAIINQQNEFLIADGNKGLVKTSNGNSFNFILPNGPNTSSVQNLAYKNGQIILSPGTISQNFSPGFNNDGFSIFENETWKSFSSLNTPAFSPIRDIVISASSSTSKNIFLGSFLNGVLDFNPDNLSLKIYNQTNSSLQTTIGDPTNIRISGLAYDSDGKLWVSQYGVAKPLSVKTESNQWTSYGFPNEIPNPFAAITNLLIDQEDNKWLSIRNDGLVIFNGSISKKLGFSINNGAIPGSNVNSLTLDKEGAVWLGTDQGVAVVYNPQDAFSGQKVEIPNLIEGQFLRPLLANENINCITVDGANRKWIGTNNGVWLFNKDGSKQILNFNINNSPLLNNAVLSIAINDETGEVFMGTASGIISYRGDATEPTVKMSKVIAYPNPVRPGYNGTIGIKGLADNASVKITDINGNLVYETTANGGTATWNGKNFSGEVASSGVYLILVVNNDGSDTAVSKILIIR</sequence>
<dbReference type="STRING" id="1826909.A5893_06790"/>
<reference evidence="3 4" key="2">
    <citation type="submission" date="2016-06" db="EMBL/GenBank/DDBJ databases">
        <title>Pedobacter psychrophilus sp. nov., isolated from Antarctic fragmentary rock.</title>
        <authorList>
            <person name="Svec P."/>
        </authorList>
    </citation>
    <scope>NUCLEOTIDE SEQUENCE [LARGE SCALE GENOMIC DNA]</scope>
    <source>
        <strain evidence="3 4">CCM 8644</strain>
    </source>
</reference>
<dbReference type="NCBIfam" id="TIGR04183">
    <property type="entry name" value="Por_Secre_tail"/>
    <property type="match status" value="1"/>
</dbReference>
<dbReference type="Gene3D" id="2.60.40.4070">
    <property type="match status" value="1"/>
</dbReference>
<feature type="domain" description="PorZ N-terminal beta-propeller" evidence="2">
    <location>
        <begin position="46"/>
        <end position="201"/>
    </location>
</feature>
<dbReference type="InterPro" id="IPR011110">
    <property type="entry name" value="Reg_prop"/>
</dbReference>
<dbReference type="RefSeq" id="WP_068821876.1">
    <property type="nucleotide sequence ID" value="NZ_LWHJ01000022.1"/>
</dbReference>
<protein>
    <recommendedName>
        <fullName evidence="2">PorZ N-terminal beta-propeller domain-containing protein</fullName>
    </recommendedName>
</protein>
<dbReference type="InterPro" id="IPR048954">
    <property type="entry name" value="PorZ_N"/>
</dbReference>
<dbReference type="SUPFAM" id="SSF101898">
    <property type="entry name" value="NHL repeat"/>
    <property type="match status" value="2"/>
</dbReference>
<feature type="chain" id="PRO_5008100572" description="PorZ N-terminal beta-propeller domain-containing protein" evidence="1">
    <location>
        <begin position="19"/>
        <end position="752"/>
    </location>
</feature>
<evidence type="ECO:0000259" key="2">
    <source>
        <dbReference type="Pfam" id="PF21544"/>
    </source>
</evidence>
<proteinExistence type="predicted"/>
<feature type="signal peptide" evidence="1">
    <location>
        <begin position="1"/>
        <end position="18"/>
    </location>
</feature>
<dbReference type="OrthoDB" id="9807410at2"/>